<organism evidence="10 11">
    <name type="scientific">Romboutsia weinsteinii</name>
    <dbReference type="NCBI Taxonomy" id="2020949"/>
    <lineage>
        <taxon>Bacteria</taxon>
        <taxon>Bacillati</taxon>
        <taxon>Bacillota</taxon>
        <taxon>Clostridia</taxon>
        <taxon>Peptostreptococcales</taxon>
        <taxon>Peptostreptococcaceae</taxon>
        <taxon>Romboutsia</taxon>
    </lineage>
</organism>
<dbReference type="PIRSF" id="PIRSF000535">
    <property type="entry name" value="1PFK/6PFK/LacC"/>
    <property type="match status" value="1"/>
</dbReference>
<keyword evidence="3 7" id="KW-0547">Nucleotide-binding</keyword>
<dbReference type="SUPFAM" id="SSF53613">
    <property type="entry name" value="Ribokinase-like"/>
    <property type="match status" value="1"/>
</dbReference>
<dbReference type="CDD" id="cd01164">
    <property type="entry name" value="FruK_PfkB_like"/>
    <property type="match status" value="1"/>
</dbReference>
<dbReference type="Pfam" id="PF00294">
    <property type="entry name" value="PfkB"/>
    <property type="match status" value="1"/>
</dbReference>
<comment type="caution">
    <text evidence="10">The sequence shown here is derived from an EMBL/GenBank/DDBJ whole genome shotgun (WGS) entry which is preliminary data.</text>
</comment>
<dbReference type="PROSITE" id="PS00584">
    <property type="entry name" value="PFKB_KINASES_2"/>
    <property type="match status" value="1"/>
</dbReference>
<evidence type="ECO:0000313" key="10">
    <source>
        <dbReference type="EMBL" id="RDY26028.1"/>
    </source>
</evidence>
<dbReference type="GO" id="GO:0016052">
    <property type="term" value="P:carbohydrate catabolic process"/>
    <property type="evidence" value="ECO:0007669"/>
    <property type="project" value="UniProtKB-ARBA"/>
</dbReference>
<keyword evidence="5 7" id="KW-0067">ATP-binding</keyword>
<comment type="pathway">
    <text evidence="7">Carbohydrate metabolism; D-tagatose 6-phosphate degradation; D-glyceraldehyde 3-phosphate and glycerone phosphate from D-tagatose 6-phosphate: step 1/2.</text>
</comment>
<accession>A0A371J036</accession>
<comment type="function">
    <text evidence="8">Catalyzes the ATP-dependent phosphorylation of fructose-l-phosphate to fructose-l,6-bisphosphate.</text>
</comment>
<comment type="catalytic activity">
    <reaction evidence="7">
        <text>D-tagatofuranose 6-phosphate + ATP = D-tagatofuranose 1,6-bisphosphate + ADP + H(+)</text>
        <dbReference type="Rhea" id="RHEA:12420"/>
        <dbReference type="ChEBI" id="CHEBI:15378"/>
        <dbReference type="ChEBI" id="CHEBI:30616"/>
        <dbReference type="ChEBI" id="CHEBI:58694"/>
        <dbReference type="ChEBI" id="CHEBI:58695"/>
        <dbReference type="ChEBI" id="CHEBI:456216"/>
        <dbReference type="EC" id="2.7.1.144"/>
    </reaction>
</comment>
<dbReference type="GO" id="GO:0005829">
    <property type="term" value="C:cytosol"/>
    <property type="evidence" value="ECO:0007669"/>
    <property type="project" value="TreeGrafter"/>
</dbReference>
<name>A0A371J036_9FIRM</name>
<evidence type="ECO:0000313" key="11">
    <source>
        <dbReference type="Proteomes" id="UP000215694"/>
    </source>
</evidence>
<dbReference type="GO" id="GO:0005524">
    <property type="term" value="F:ATP binding"/>
    <property type="evidence" value="ECO:0007669"/>
    <property type="project" value="UniProtKB-UniRule"/>
</dbReference>
<evidence type="ECO:0000256" key="3">
    <source>
        <dbReference type="ARBA" id="ARBA00022741"/>
    </source>
</evidence>
<dbReference type="NCBIfam" id="TIGR03828">
    <property type="entry name" value="pfkB"/>
    <property type="match status" value="1"/>
</dbReference>
<dbReference type="GO" id="GO:0044281">
    <property type="term" value="P:small molecule metabolic process"/>
    <property type="evidence" value="ECO:0007669"/>
    <property type="project" value="UniProtKB-ARBA"/>
</dbReference>
<reference evidence="10 11" key="1">
    <citation type="journal article" date="2017" name="Genome Announc.">
        <title>Draft Genome Sequence of Romboutsia weinsteinii sp. nov. Strain CCRI-19649(T) Isolated from Surface Water.</title>
        <authorList>
            <person name="Maheux A.F."/>
            <person name="Boudreau D.K."/>
            <person name="Berube E."/>
            <person name="Boissinot M."/>
            <person name="Cantin P."/>
            <person name="Raymond F."/>
            <person name="Corbeil J."/>
            <person name="Omar R.F."/>
            <person name="Bergeron M.G."/>
        </authorList>
    </citation>
    <scope>NUCLEOTIDE SEQUENCE [LARGE SCALE GENOMIC DNA]</scope>
    <source>
        <strain evidence="10 11">CCRI-19649</strain>
    </source>
</reference>
<dbReference type="GO" id="GO:0009024">
    <property type="term" value="F:tagatose-6-phosphate kinase activity"/>
    <property type="evidence" value="ECO:0007669"/>
    <property type="project" value="UniProtKB-EC"/>
</dbReference>
<dbReference type="Gene3D" id="3.40.1190.20">
    <property type="match status" value="1"/>
</dbReference>
<dbReference type="InterPro" id="IPR022463">
    <property type="entry name" value="1-PFruKinase"/>
</dbReference>
<evidence type="ECO:0000256" key="8">
    <source>
        <dbReference type="RuleBase" id="RU369061"/>
    </source>
</evidence>
<dbReference type="Proteomes" id="UP000215694">
    <property type="component" value="Unassembled WGS sequence"/>
</dbReference>
<dbReference type="InterPro" id="IPR017583">
    <property type="entry name" value="Tagatose/fructose_Pkinase"/>
</dbReference>
<evidence type="ECO:0000259" key="9">
    <source>
        <dbReference type="Pfam" id="PF00294"/>
    </source>
</evidence>
<evidence type="ECO:0000256" key="7">
    <source>
        <dbReference type="PIRNR" id="PIRNR000535"/>
    </source>
</evidence>
<dbReference type="PANTHER" id="PTHR46566:SF2">
    <property type="entry name" value="ATP-DEPENDENT 6-PHOSPHOFRUCTOKINASE ISOZYME 2"/>
    <property type="match status" value="1"/>
</dbReference>
<dbReference type="FunFam" id="3.40.1190.20:FF:000001">
    <property type="entry name" value="Phosphofructokinase"/>
    <property type="match status" value="1"/>
</dbReference>
<comment type="catalytic activity">
    <reaction evidence="6 8">
        <text>beta-D-fructose 1-phosphate + ATP = beta-D-fructose 1,6-bisphosphate + ADP + H(+)</text>
        <dbReference type="Rhea" id="RHEA:14213"/>
        <dbReference type="ChEBI" id="CHEBI:15378"/>
        <dbReference type="ChEBI" id="CHEBI:30616"/>
        <dbReference type="ChEBI" id="CHEBI:32966"/>
        <dbReference type="ChEBI" id="CHEBI:138881"/>
        <dbReference type="ChEBI" id="CHEBI:456216"/>
        <dbReference type="EC" id="2.7.1.56"/>
    </reaction>
</comment>
<dbReference type="InterPro" id="IPR011611">
    <property type="entry name" value="PfkB_dom"/>
</dbReference>
<comment type="similarity">
    <text evidence="7">Belongs to the carbohydrate kinase PfkB family. LacC subfamily.</text>
</comment>
<dbReference type="InterPro" id="IPR029056">
    <property type="entry name" value="Ribokinase-like"/>
</dbReference>
<feature type="domain" description="Carbohydrate kinase PfkB" evidence="9">
    <location>
        <begin position="7"/>
        <end position="289"/>
    </location>
</feature>
<dbReference type="PANTHER" id="PTHR46566">
    <property type="entry name" value="1-PHOSPHOFRUCTOKINASE-RELATED"/>
    <property type="match status" value="1"/>
</dbReference>
<comment type="similarity">
    <text evidence="1">Belongs to the carbohydrate kinase pfkB family.</text>
</comment>
<sequence>MITVITFNPSIDRLYNLDTFQVGFVQRANFVNPTPGGKGLNVAKVIKKLGETPTCLGFIGGFNGAYIEHEIECIGLKNKFTKIDDETRICLNIIDANGVSTEILEKGPTVSKNDIEEFERKLKEVLVNTKVLVASGSLLQGLPKEYYFTIGKICERENIKFILDTSGVSLELALDSNIYLIKPNKDELEALSKRNINSKEDAIDAAKKLLNRGIKNICVSMGKDGMILINEDNIYEVEVPKIEVLNPVGSGDSSIAGFAYGILKEYHIKDCLRLANACGMSNALYMETGYIETDDIETFIKDISIVEYAVN</sequence>
<keyword evidence="4 8" id="KW-0418">Kinase</keyword>
<evidence type="ECO:0000256" key="6">
    <source>
        <dbReference type="ARBA" id="ARBA00047745"/>
    </source>
</evidence>
<dbReference type="EMBL" id="NOJY02000037">
    <property type="protein sequence ID" value="RDY26028.1"/>
    <property type="molecule type" value="Genomic_DNA"/>
</dbReference>
<dbReference type="UniPathway" id="UPA00704">
    <property type="reaction ID" value="UER00715"/>
</dbReference>
<dbReference type="AlphaFoldDB" id="A0A371J036"/>
<dbReference type="InterPro" id="IPR002173">
    <property type="entry name" value="Carboh/pur_kinase_PfkB_CS"/>
</dbReference>
<evidence type="ECO:0000256" key="2">
    <source>
        <dbReference type="ARBA" id="ARBA00022679"/>
    </source>
</evidence>
<dbReference type="GO" id="GO:2001059">
    <property type="term" value="P:D-tagatose 6-phosphate catabolic process"/>
    <property type="evidence" value="ECO:0007669"/>
    <property type="project" value="UniProtKB-UniPathway"/>
</dbReference>
<dbReference type="GO" id="GO:0008662">
    <property type="term" value="F:1-phosphofructokinase activity"/>
    <property type="evidence" value="ECO:0007669"/>
    <property type="project" value="UniProtKB-UniRule"/>
</dbReference>
<evidence type="ECO:0000256" key="4">
    <source>
        <dbReference type="ARBA" id="ARBA00022777"/>
    </source>
</evidence>
<gene>
    <name evidence="10" type="primary">pfkB</name>
    <name evidence="10" type="ORF">CHL78_015205</name>
</gene>
<proteinExistence type="inferred from homology"/>
<dbReference type="NCBIfam" id="TIGR03168">
    <property type="entry name" value="1-PFK"/>
    <property type="match status" value="1"/>
</dbReference>
<dbReference type="GO" id="GO:0005988">
    <property type="term" value="P:lactose metabolic process"/>
    <property type="evidence" value="ECO:0007669"/>
    <property type="project" value="UniProtKB-KW"/>
</dbReference>
<dbReference type="RefSeq" id="WP_116041538.1">
    <property type="nucleotide sequence ID" value="NZ_NOJY02000037.1"/>
</dbReference>
<keyword evidence="2 7" id="KW-0808">Transferase</keyword>
<evidence type="ECO:0000256" key="5">
    <source>
        <dbReference type="ARBA" id="ARBA00022840"/>
    </source>
</evidence>
<dbReference type="OrthoDB" id="9801219at2"/>
<dbReference type="PROSITE" id="PS00583">
    <property type="entry name" value="PFKB_KINASES_1"/>
    <property type="match status" value="1"/>
</dbReference>
<keyword evidence="11" id="KW-1185">Reference proteome</keyword>
<evidence type="ECO:0000256" key="1">
    <source>
        <dbReference type="ARBA" id="ARBA00005380"/>
    </source>
</evidence>
<dbReference type="EC" id="2.7.1.144" evidence="7"/>
<keyword evidence="7" id="KW-0423">Lactose metabolism</keyword>
<protein>
    <recommendedName>
        <fullName evidence="7">Tagatose-6-phosphate kinase</fullName>
        <ecNumber evidence="7">2.7.1.144</ecNumber>
    </recommendedName>
</protein>